<gene>
    <name evidence="2" type="ORF">RS030_1102</name>
</gene>
<keyword evidence="3" id="KW-1185">Reference proteome</keyword>
<feature type="compositionally biased region" description="Basic residues" evidence="1">
    <location>
        <begin position="314"/>
        <end position="352"/>
    </location>
</feature>
<dbReference type="Proteomes" id="UP001311799">
    <property type="component" value="Unassembled WGS sequence"/>
</dbReference>
<evidence type="ECO:0000313" key="3">
    <source>
        <dbReference type="Proteomes" id="UP001311799"/>
    </source>
</evidence>
<name>A0AAV9XYN8_9CRYT</name>
<sequence length="360" mass="42607">MILKYYVLVILIKYSVSYNNNNYLSKNVLDFFKTVINGKYNLLNSSVHGISLSQLKMDKSSIVYLIEEGNDLEKVKSQEDVRLDSFLFSKSDVLAILELFDDTLLEKTLTENLYEAMDELITLLKTQVNELEEIENECSGNYDKELQSNTEVSDKLKEKINKNLYFLFRILKITIKRRVTCFRNASREILNTKKYFLIDFYHRGLHFQKEMMDYLRNMFYILHCKTNHFVSTHQLCAYLTNSYLHFLQNHQSIQNYLLKLERYPKYKEFVSEKHSTHFKDVYTASKCEYSDLPTDSDDESVNSRPGKKPANSGRAKKKKKSRKRIISTKIVKTKTKVKRTRRSNKTKKTRRKNQLERDGT</sequence>
<feature type="region of interest" description="Disordered" evidence="1">
    <location>
        <begin position="293"/>
        <end position="360"/>
    </location>
</feature>
<evidence type="ECO:0000313" key="2">
    <source>
        <dbReference type="EMBL" id="KAK6589634.1"/>
    </source>
</evidence>
<dbReference type="AlphaFoldDB" id="A0AAV9XYN8"/>
<evidence type="ECO:0000256" key="1">
    <source>
        <dbReference type="SAM" id="MobiDB-lite"/>
    </source>
</evidence>
<proteinExistence type="predicted"/>
<comment type="caution">
    <text evidence="2">The sequence shown here is derived from an EMBL/GenBank/DDBJ whole genome shotgun (WGS) entry which is preliminary data.</text>
</comment>
<reference evidence="2 3" key="1">
    <citation type="submission" date="2023-10" db="EMBL/GenBank/DDBJ databases">
        <title>Comparative genomics analysis reveals potential genetic determinants of host preference in Cryptosporidium xiaoi.</title>
        <authorList>
            <person name="Xiao L."/>
            <person name="Li J."/>
        </authorList>
    </citation>
    <scope>NUCLEOTIDE SEQUENCE [LARGE SCALE GENOMIC DNA]</scope>
    <source>
        <strain evidence="2 3">52996</strain>
    </source>
</reference>
<organism evidence="2 3">
    <name type="scientific">Cryptosporidium xiaoi</name>
    <dbReference type="NCBI Taxonomy" id="659607"/>
    <lineage>
        <taxon>Eukaryota</taxon>
        <taxon>Sar</taxon>
        <taxon>Alveolata</taxon>
        <taxon>Apicomplexa</taxon>
        <taxon>Conoidasida</taxon>
        <taxon>Coccidia</taxon>
        <taxon>Eucoccidiorida</taxon>
        <taxon>Eimeriorina</taxon>
        <taxon>Cryptosporidiidae</taxon>
        <taxon>Cryptosporidium</taxon>
    </lineage>
</organism>
<accession>A0AAV9XYN8</accession>
<protein>
    <submittedName>
        <fullName evidence="2">Uncharacterized protein</fullName>
    </submittedName>
</protein>
<dbReference type="EMBL" id="JAWDEY010000011">
    <property type="protein sequence ID" value="KAK6589634.1"/>
    <property type="molecule type" value="Genomic_DNA"/>
</dbReference>